<evidence type="ECO:0000313" key="2">
    <source>
        <dbReference type="EMBL" id="KAK7053552.1"/>
    </source>
</evidence>
<proteinExistence type="predicted"/>
<sequence length="388" mass="43907">GKRTRKRVAKEDRKNLRLWAEGARETILSPHLDAYQIAKDQGRRQERKMLKKICREFHARVSWRVKDHEEPVLKEWDPNALQDVEVLSEEEEAAKVARVDELDARIRRWFTYRLRKIRKSKRSNKEVDPRKDPYSVLMATLSGVTAPPKALQAYQQFMRESYEEKVAPIVAERWEQEKNDNSKLSERTKEPKAGFRAAVARQVFADLAAEERKAIGDRAKKEGADAKESYSASLKAPPSQTPEARQRCIDGVADFVGPILQGLFAHTGLHATLIMGGPIPMFGGEIRTLHVSYGRNRTVLGPHWPQWDKPRFAEVTKFMIEYLHTAYTPQECAQSALNAAPDLSGAPYTFNDVSGDDSDSGSDSDSDSDSSSSDSEDEAEDERPPHSE</sequence>
<evidence type="ECO:0000256" key="1">
    <source>
        <dbReference type="SAM" id="MobiDB-lite"/>
    </source>
</evidence>
<comment type="caution">
    <text evidence="2">The sequence shown here is derived from an EMBL/GenBank/DDBJ whole genome shotgun (WGS) entry which is preliminary data.</text>
</comment>
<evidence type="ECO:0000313" key="3">
    <source>
        <dbReference type="Proteomes" id="UP001362999"/>
    </source>
</evidence>
<feature type="region of interest" description="Disordered" evidence="1">
    <location>
        <begin position="216"/>
        <end position="244"/>
    </location>
</feature>
<protein>
    <submittedName>
        <fullName evidence="2">Uncharacterized protein</fullName>
    </submittedName>
</protein>
<feature type="non-terminal residue" evidence="2">
    <location>
        <position position="388"/>
    </location>
</feature>
<reference evidence="2 3" key="1">
    <citation type="journal article" date="2024" name="J Genomics">
        <title>Draft genome sequencing and assembly of Favolaschia claudopus CIRM-BRFM 2984 isolated from oak limbs.</title>
        <authorList>
            <person name="Navarro D."/>
            <person name="Drula E."/>
            <person name="Chaduli D."/>
            <person name="Cazenave R."/>
            <person name="Ahrendt S."/>
            <person name="Wang J."/>
            <person name="Lipzen A."/>
            <person name="Daum C."/>
            <person name="Barry K."/>
            <person name="Grigoriev I.V."/>
            <person name="Favel A."/>
            <person name="Rosso M.N."/>
            <person name="Martin F."/>
        </authorList>
    </citation>
    <scope>NUCLEOTIDE SEQUENCE [LARGE SCALE GENOMIC DNA]</scope>
    <source>
        <strain evidence="2 3">CIRM-BRFM 2984</strain>
    </source>
</reference>
<dbReference type="EMBL" id="JAWWNJ010000006">
    <property type="protein sequence ID" value="KAK7053552.1"/>
    <property type="molecule type" value="Genomic_DNA"/>
</dbReference>
<feature type="compositionally biased region" description="Acidic residues" evidence="1">
    <location>
        <begin position="354"/>
        <end position="381"/>
    </location>
</feature>
<dbReference type="AlphaFoldDB" id="A0AAW0DP39"/>
<keyword evidence="3" id="KW-1185">Reference proteome</keyword>
<feature type="non-terminal residue" evidence="2">
    <location>
        <position position="1"/>
    </location>
</feature>
<feature type="compositionally biased region" description="Basic and acidic residues" evidence="1">
    <location>
        <begin position="216"/>
        <end position="228"/>
    </location>
</feature>
<name>A0AAW0DP39_9AGAR</name>
<gene>
    <name evidence="2" type="ORF">R3P38DRAFT_2474319</name>
</gene>
<feature type="region of interest" description="Disordered" evidence="1">
    <location>
        <begin position="344"/>
        <end position="388"/>
    </location>
</feature>
<dbReference type="Proteomes" id="UP001362999">
    <property type="component" value="Unassembled WGS sequence"/>
</dbReference>
<accession>A0AAW0DP39</accession>
<organism evidence="2 3">
    <name type="scientific">Favolaschia claudopus</name>
    <dbReference type="NCBI Taxonomy" id="2862362"/>
    <lineage>
        <taxon>Eukaryota</taxon>
        <taxon>Fungi</taxon>
        <taxon>Dikarya</taxon>
        <taxon>Basidiomycota</taxon>
        <taxon>Agaricomycotina</taxon>
        <taxon>Agaricomycetes</taxon>
        <taxon>Agaricomycetidae</taxon>
        <taxon>Agaricales</taxon>
        <taxon>Marasmiineae</taxon>
        <taxon>Mycenaceae</taxon>
        <taxon>Favolaschia</taxon>
    </lineage>
</organism>